<evidence type="ECO:0000256" key="7">
    <source>
        <dbReference type="ARBA" id="ARBA00023172"/>
    </source>
</evidence>
<feature type="region of interest" description="Head domain (RuvB-H)" evidence="9">
    <location>
        <begin position="266"/>
        <end position="348"/>
    </location>
</feature>
<dbReference type="GO" id="GO:0048476">
    <property type="term" value="C:Holliday junction resolvase complex"/>
    <property type="evidence" value="ECO:0007669"/>
    <property type="project" value="UniProtKB-UniRule"/>
</dbReference>
<evidence type="ECO:0000256" key="10">
    <source>
        <dbReference type="SAM" id="MobiDB-lite"/>
    </source>
</evidence>
<dbReference type="Gene3D" id="1.10.10.10">
    <property type="entry name" value="Winged helix-like DNA-binding domain superfamily/Winged helix DNA-binding domain"/>
    <property type="match status" value="1"/>
</dbReference>
<keyword evidence="2 9" id="KW-0547">Nucleotide-binding</keyword>
<dbReference type="GO" id="GO:0016787">
    <property type="term" value="F:hydrolase activity"/>
    <property type="evidence" value="ECO:0007669"/>
    <property type="project" value="UniProtKB-KW"/>
</dbReference>
<dbReference type="GO" id="GO:0000400">
    <property type="term" value="F:four-way junction DNA binding"/>
    <property type="evidence" value="ECO:0007669"/>
    <property type="project" value="UniProtKB-UniRule"/>
</dbReference>
<evidence type="ECO:0000256" key="8">
    <source>
        <dbReference type="ARBA" id="ARBA00023204"/>
    </source>
</evidence>
<keyword evidence="8 9" id="KW-0234">DNA repair</keyword>
<sequence>MPIVPDNLSAPRGIISPELTHSKEESLERALRPKVLRDYTGQEKVCTQLEIFIKAARKRGEPLDHVLLFGPPGLGKTTLAHIIANEMGSQMRQTSGPVLEKPGDLASILTNLQPNDVLFIDEIHRLSPVVEEILYPALEDFQIDIMIGEGPAARSIKIDLQPFTLVGATTRAGMLTNPLRDRFGITARLEFYSTEDLAKIITRSARLLNCTITPEGALEIARRSRGTPRIANRLLRRVRDYADVRFDGIISDRCASEALSMLEVDPHGLDLMDRKLLETIIHKFDGGPVGVDNLAAAIGEESDTIEEVIEPYLIQHGFIQRTPRGRIATPNAWEHFGLKVPHKTQELF</sequence>
<feature type="binding site" evidence="9">
    <location>
        <position position="76"/>
    </location>
    <ligand>
        <name>ATP</name>
        <dbReference type="ChEBI" id="CHEBI:30616"/>
    </ligand>
</feature>
<keyword evidence="3 9" id="KW-0227">DNA damage</keyword>
<reference evidence="12 13" key="1">
    <citation type="submission" date="2020-05" db="EMBL/GenBank/DDBJ databases">
        <authorList>
            <person name="Niu N."/>
        </authorList>
    </citation>
    <scope>NUCLEOTIDE SEQUENCE [LARGE SCALE GENOMIC DNA]</scope>
    <source>
        <strain evidence="12 13">LMG10982</strain>
    </source>
</reference>
<dbReference type="InterPro" id="IPR003593">
    <property type="entry name" value="AAA+_ATPase"/>
</dbReference>
<feature type="region of interest" description="Disordered" evidence="10">
    <location>
        <begin position="1"/>
        <end position="27"/>
    </location>
</feature>
<dbReference type="NCBIfam" id="TIGR00635">
    <property type="entry name" value="ruvB"/>
    <property type="match status" value="1"/>
</dbReference>
<evidence type="ECO:0000313" key="13">
    <source>
        <dbReference type="Proteomes" id="UP000541421"/>
    </source>
</evidence>
<dbReference type="Gene3D" id="1.10.8.60">
    <property type="match status" value="1"/>
</dbReference>
<keyword evidence="13" id="KW-1185">Reference proteome</keyword>
<evidence type="ECO:0000256" key="5">
    <source>
        <dbReference type="ARBA" id="ARBA00022840"/>
    </source>
</evidence>
<feature type="binding site" evidence="9">
    <location>
        <position position="32"/>
    </location>
    <ligand>
        <name>ATP</name>
        <dbReference type="ChEBI" id="CHEBI:30616"/>
    </ligand>
</feature>
<comment type="function">
    <text evidence="9">The RuvA-RuvB-RuvC complex processes Holliday junction (HJ) DNA during genetic recombination and DNA repair, while the RuvA-RuvB complex plays an important role in the rescue of blocked DNA replication forks via replication fork reversal (RFR). RuvA specifically binds to HJ cruciform DNA, conferring on it an open structure. The RuvB hexamer acts as an ATP-dependent pump, pulling dsDNA into and through the RuvAB complex. RuvB forms 2 homohexamers on either side of HJ DNA bound by 1 or 2 RuvA tetramers; 4 subunits per hexamer contact DNA at a time. Coordinated motions by a converter formed by DNA-disengaged RuvB subunits stimulates ATP hydrolysis and nucleotide exchange. Immobilization of the converter enables RuvB to convert the ATP-contained energy into a lever motion, pulling 2 nucleotides of DNA out of the RuvA tetramer per ATP hydrolyzed, thus driving DNA branch migration. The RuvB motors rotate together with the DNA substrate, which together with the progressing nucleotide cycle form the mechanistic basis for DNA recombination by continuous HJ branch migration. Branch migration allows RuvC to scan DNA until it finds its consensus sequence, where it cleaves and resolves cruciform DNA.</text>
</comment>
<dbReference type="NCBIfam" id="NF000868">
    <property type="entry name" value="PRK00080.1"/>
    <property type="match status" value="1"/>
</dbReference>
<feature type="binding site" evidence="9">
    <location>
        <position position="31"/>
    </location>
    <ligand>
        <name>ATP</name>
        <dbReference type="ChEBI" id="CHEBI:30616"/>
    </ligand>
</feature>
<comment type="caution">
    <text evidence="9">Lacks conserved residue(s) required for the propagation of feature annotation.</text>
</comment>
<feature type="binding site" evidence="9">
    <location>
        <position position="182"/>
    </location>
    <ligand>
        <name>ATP</name>
        <dbReference type="ChEBI" id="CHEBI:30616"/>
    </ligand>
</feature>
<evidence type="ECO:0000256" key="3">
    <source>
        <dbReference type="ARBA" id="ARBA00022763"/>
    </source>
</evidence>
<evidence type="ECO:0000256" key="9">
    <source>
        <dbReference type="HAMAP-Rule" id="MF_00016"/>
    </source>
</evidence>
<feature type="binding site" evidence="9">
    <location>
        <position position="73"/>
    </location>
    <ligand>
        <name>ATP</name>
        <dbReference type="ChEBI" id="CHEBI:30616"/>
    </ligand>
</feature>
<feature type="binding site" evidence="9">
    <location>
        <position position="326"/>
    </location>
    <ligand>
        <name>DNA</name>
        <dbReference type="ChEBI" id="CHEBI:16991"/>
    </ligand>
</feature>
<comment type="subunit">
    <text evidence="9">Homohexamer. Forms an RuvA(8)-RuvB(12)-Holliday junction (HJ) complex. HJ DNA is sandwiched between 2 RuvA tetramers; dsDNA enters through RuvA and exits via RuvB. An RuvB hexamer assembles on each DNA strand where it exits the tetramer. Each RuvB hexamer is contacted by two RuvA subunits (via domain III) on 2 adjacent RuvB subunits; this complex drives branch migration. In the full resolvosome a probable DNA-RuvA(4)-RuvB(12)-RuvC(2) complex forms which resolves the HJ.</text>
</comment>
<dbReference type="Gene3D" id="3.40.50.300">
    <property type="entry name" value="P-loop containing nucleotide triphosphate hydrolases"/>
    <property type="match status" value="1"/>
</dbReference>
<evidence type="ECO:0000256" key="1">
    <source>
        <dbReference type="ARBA" id="ARBA00022490"/>
    </source>
</evidence>
<feature type="binding site" evidence="9">
    <location>
        <position position="78"/>
    </location>
    <ligand>
        <name>ATP</name>
        <dbReference type="ChEBI" id="CHEBI:30616"/>
    </ligand>
</feature>
<dbReference type="InterPro" id="IPR041445">
    <property type="entry name" value="AAA_lid_4"/>
</dbReference>
<keyword evidence="12" id="KW-0347">Helicase</keyword>
<dbReference type="SUPFAM" id="SSF52540">
    <property type="entry name" value="P-loop containing nucleoside triphosphate hydrolases"/>
    <property type="match status" value="1"/>
</dbReference>
<dbReference type="GO" id="GO:0005737">
    <property type="term" value="C:cytoplasm"/>
    <property type="evidence" value="ECO:0007669"/>
    <property type="project" value="UniProtKB-SubCell"/>
</dbReference>
<feature type="binding site" evidence="9">
    <location>
        <position position="321"/>
    </location>
    <ligand>
        <name>DNA</name>
        <dbReference type="ChEBI" id="CHEBI:16991"/>
    </ligand>
</feature>
<evidence type="ECO:0000256" key="2">
    <source>
        <dbReference type="ARBA" id="ARBA00022741"/>
    </source>
</evidence>
<keyword evidence="6 9" id="KW-0238">DNA-binding</keyword>
<evidence type="ECO:0000313" key="12">
    <source>
        <dbReference type="EMBL" id="NOL49463.1"/>
    </source>
</evidence>
<dbReference type="FunFam" id="1.10.10.10:FF:000086">
    <property type="entry name" value="Holliday junction ATP-dependent DNA helicase RuvB"/>
    <property type="match status" value="1"/>
</dbReference>
<comment type="domain">
    <text evidence="9">Has 3 domains, the large (RuvB-L) and small ATPase (RuvB-S) domains and the C-terminal head (RuvB-H) domain. The head domain binds DNA, while the ATPase domains jointly bind ATP, ADP or are empty depending on the state of the subunit in the translocation cycle. During a single DNA translocation step the structure of each domain remains the same, but their relative positions change.</text>
</comment>
<dbReference type="InterPro" id="IPR036388">
    <property type="entry name" value="WH-like_DNA-bd_sf"/>
</dbReference>
<evidence type="ECO:0000256" key="6">
    <source>
        <dbReference type="ARBA" id="ARBA00023125"/>
    </source>
</evidence>
<dbReference type="SMART" id="SM00382">
    <property type="entry name" value="AAA"/>
    <property type="match status" value="1"/>
</dbReference>
<dbReference type="PANTHER" id="PTHR42848:SF1">
    <property type="entry name" value="HOLLIDAY JUNCTION BRANCH MIGRATION COMPLEX SUBUNIT RUVB"/>
    <property type="match status" value="1"/>
</dbReference>
<dbReference type="GO" id="GO:0009378">
    <property type="term" value="F:four-way junction helicase activity"/>
    <property type="evidence" value="ECO:0007669"/>
    <property type="project" value="InterPro"/>
</dbReference>
<dbReference type="CDD" id="cd00009">
    <property type="entry name" value="AAA"/>
    <property type="match status" value="1"/>
</dbReference>
<feature type="binding site" evidence="9">
    <location>
        <position position="192"/>
    </location>
    <ligand>
        <name>ATP</name>
        <dbReference type="ChEBI" id="CHEBI:30616"/>
    </ligand>
</feature>
<feature type="domain" description="AAA+ ATPase" evidence="11">
    <location>
        <begin position="62"/>
        <end position="189"/>
    </location>
</feature>
<feature type="binding site" evidence="9">
    <location>
        <position position="77"/>
    </location>
    <ligand>
        <name>ATP</name>
        <dbReference type="ChEBI" id="CHEBI:30616"/>
    </ligand>
</feature>
<dbReference type="HAMAP" id="MF_00016">
    <property type="entry name" value="DNA_HJ_migration_RuvB"/>
    <property type="match status" value="1"/>
</dbReference>
<dbReference type="InterPro" id="IPR008824">
    <property type="entry name" value="RuvB-like_N"/>
</dbReference>
<feature type="binding site" evidence="9">
    <location>
        <position position="229"/>
    </location>
    <ligand>
        <name>ATP</name>
        <dbReference type="ChEBI" id="CHEBI:30616"/>
    </ligand>
</feature>
<dbReference type="Pfam" id="PF17864">
    <property type="entry name" value="AAA_lid_4"/>
    <property type="match status" value="1"/>
</dbReference>
<comment type="similarity">
    <text evidence="9">Belongs to the RuvB family.</text>
</comment>
<keyword evidence="4 9" id="KW-0378">Hydrolase</keyword>
<dbReference type="Proteomes" id="UP000541421">
    <property type="component" value="Unassembled WGS sequence"/>
</dbReference>
<protein>
    <recommendedName>
        <fullName evidence="9">Holliday junction branch migration complex subunit RuvB</fullName>
        <ecNumber evidence="9">3.6.4.-</ecNumber>
    </recommendedName>
</protein>
<comment type="subcellular location">
    <subcellularLocation>
        <location evidence="9">Cytoplasm</location>
    </subcellularLocation>
</comment>
<dbReference type="EMBL" id="JABGBO010000004">
    <property type="protein sequence ID" value="NOL49463.1"/>
    <property type="molecule type" value="Genomic_DNA"/>
</dbReference>
<feature type="binding site" evidence="9">
    <location>
        <begin position="139"/>
        <end position="141"/>
    </location>
    <ligand>
        <name>ATP</name>
        <dbReference type="ChEBI" id="CHEBI:30616"/>
    </ligand>
</feature>
<dbReference type="AlphaFoldDB" id="A0A7Y4L9Q3"/>
<dbReference type="Pfam" id="PF05491">
    <property type="entry name" value="WHD_RuvB"/>
    <property type="match status" value="1"/>
</dbReference>
<keyword evidence="7 9" id="KW-0233">DNA recombination</keyword>
<proteinExistence type="inferred from homology"/>
<evidence type="ECO:0000259" key="11">
    <source>
        <dbReference type="SMART" id="SM00382"/>
    </source>
</evidence>
<feature type="region of interest" description="Small ATPAse domain (RuvB-S)" evidence="9">
    <location>
        <begin position="193"/>
        <end position="263"/>
    </location>
</feature>
<accession>A0A7Y4L9Q3</accession>
<dbReference type="SUPFAM" id="SSF46785">
    <property type="entry name" value="Winged helix' DNA-binding domain"/>
    <property type="match status" value="1"/>
</dbReference>
<organism evidence="12 13">
    <name type="scientific">Pelistega europaea</name>
    <dbReference type="NCBI Taxonomy" id="106147"/>
    <lineage>
        <taxon>Bacteria</taxon>
        <taxon>Pseudomonadati</taxon>
        <taxon>Pseudomonadota</taxon>
        <taxon>Betaproteobacteria</taxon>
        <taxon>Burkholderiales</taxon>
        <taxon>Alcaligenaceae</taxon>
        <taxon>Pelistega</taxon>
    </lineage>
</organism>
<dbReference type="RefSeq" id="WP_171588430.1">
    <property type="nucleotide sequence ID" value="NZ_JABGBO010000004.1"/>
</dbReference>
<dbReference type="GO" id="GO:0006281">
    <property type="term" value="P:DNA repair"/>
    <property type="evidence" value="ECO:0007669"/>
    <property type="project" value="UniProtKB-UniRule"/>
</dbReference>
<dbReference type="InterPro" id="IPR004605">
    <property type="entry name" value="DNA_helicase_Holl-junc_RuvB"/>
</dbReference>
<dbReference type="EC" id="3.6.4.-" evidence="9"/>
<dbReference type="FunFam" id="3.40.50.300:FF:000073">
    <property type="entry name" value="Holliday junction ATP-dependent DNA helicase RuvB"/>
    <property type="match status" value="1"/>
</dbReference>
<dbReference type="InterPro" id="IPR027417">
    <property type="entry name" value="P-loop_NTPase"/>
</dbReference>
<comment type="caution">
    <text evidence="12">The sequence shown here is derived from an EMBL/GenBank/DDBJ whole genome shotgun (WGS) entry which is preliminary data.</text>
</comment>
<evidence type="ECO:0000256" key="4">
    <source>
        <dbReference type="ARBA" id="ARBA00022801"/>
    </source>
</evidence>
<feature type="binding site" evidence="9">
    <location>
        <position position="77"/>
    </location>
    <ligand>
        <name>Mg(2+)</name>
        <dbReference type="ChEBI" id="CHEBI:18420"/>
    </ligand>
</feature>
<dbReference type="PANTHER" id="PTHR42848">
    <property type="match status" value="1"/>
</dbReference>
<name>A0A7Y4L9Q3_9BURK</name>
<dbReference type="InterPro" id="IPR008823">
    <property type="entry name" value="RuvB_wg_C"/>
</dbReference>
<dbReference type="Pfam" id="PF05496">
    <property type="entry name" value="RuvB_N"/>
    <property type="match status" value="1"/>
</dbReference>
<keyword evidence="5 9" id="KW-0067">ATP-binding</keyword>
<dbReference type="GO" id="GO:0005524">
    <property type="term" value="F:ATP binding"/>
    <property type="evidence" value="ECO:0007669"/>
    <property type="project" value="UniProtKB-UniRule"/>
</dbReference>
<dbReference type="GO" id="GO:0006310">
    <property type="term" value="P:DNA recombination"/>
    <property type="evidence" value="ECO:0007669"/>
    <property type="project" value="UniProtKB-UniRule"/>
</dbReference>
<dbReference type="InterPro" id="IPR036390">
    <property type="entry name" value="WH_DNA-bd_sf"/>
</dbReference>
<gene>
    <name evidence="9 12" type="primary">ruvB</name>
    <name evidence="12" type="ORF">HKX40_04845</name>
</gene>
<keyword evidence="1 9" id="KW-0963">Cytoplasm</keyword>
<comment type="catalytic activity">
    <reaction evidence="9">
        <text>ATP + H2O = ADP + phosphate + H(+)</text>
        <dbReference type="Rhea" id="RHEA:13065"/>
        <dbReference type="ChEBI" id="CHEBI:15377"/>
        <dbReference type="ChEBI" id="CHEBI:15378"/>
        <dbReference type="ChEBI" id="CHEBI:30616"/>
        <dbReference type="ChEBI" id="CHEBI:43474"/>
        <dbReference type="ChEBI" id="CHEBI:456216"/>
    </reaction>
</comment>